<feature type="region of interest" description="Disordered" evidence="1">
    <location>
        <begin position="1"/>
        <end position="52"/>
    </location>
</feature>
<evidence type="ECO:0000313" key="3">
    <source>
        <dbReference type="RefSeq" id="XP_036691203.1"/>
    </source>
</evidence>
<feature type="region of interest" description="Disordered" evidence="1">
    <location>
        <begin position="84"/>
        <end position="201"/>
    </location>
</feature>
<name>A0A8B8W2A6_BALMU</name>
<dbReference type="AlphaFoldDB" id="A0A8B8W2A6"/>
<evidence type="ECO:0000313" key="2">
    <source>
        <dbReference type="Proteomes" id="UP000694857"/>
    </source>
</evidence>
<dbReference type="GeneID" id="118886105"/>
<gene>
    <name evidence="3" type="primary">LOC118886105</name>
</gene>
<feature type="compositionally biased region" description="Polar residues" evidence="1">
    <location>
        <begin position="154"/>
        <end position="163"/>
    </location>
</feature>
<sequence length="201" mass="22053">MPREGAFPVESRRGRKKKGCLSPTHPRHNSRVQTRWGKGKRAMRALTSSGPPHLKMLLKTNWQNLGHGAVGGVWSPPVTGAAGQWLPGLSKGEEEKGEGGGWAQQESLRGRRKLAGRRKNSGRGRRLQGPREPQWRNRAQRRLRKRLSPAEGSWRQNSAQGHLTPSALCTPPRSAAVHRSAGIRSAGRRALRASLTAATGR</sequence>
<accession>A0A8B8W2A6</accession>
<feature type="compositionally biased region" description="Basic residues" evidence="1">
    <location>
        <begin position="13"/>
        <end position="30"/>
    </location>
</feature>
<feature type="compositionally biased region" description="Basic residues" evidence="1">
    <location>
        <begin position="110"/>
        <end position="128"/>
    </location>
</feature>
<dbReference type="RefSeq" id="XP_036691203.1">
    <property type="nucleotide sequence ID" value="XM_036835308.1"/>
</dbReference>
<feature type="compositionally biased region" description="Basic residues" evidence="1">
    <location>
        <begin position="138"/>
        <end position="147"/>
    </location>
</feature>
<organism evidence="2 3">
    <name type="scientific">Balaenoptera musculus</name>
    <name type="common">Blue whale</name>
    <dbReference type="NCBI Taxonomy" id="9771"/>
    <lineage>
        <taxon>Eukaryota</taxon>
        <taxon>Metazoa</taxon>
        <taxon>Chordata</taxon>
        <taxon>Craniata</taxon>
        <taxon>Vertebrata</taxon>
        <taxon>Euteleostomi</taxon>
        <taxon>Mammalia</taxon>
        <taxon>Eutheria</taxon>
        <taxon>Laurasiatheria</taxon>
        <taxon>Artiodactyla</taxon>
        <taxon>Whippomorpha</taxon>
        <taxon>Cetacea</taxon>
        <taxon>Mysticeti</taxon>
        <taxon>Balaenopteridae</taxon>
        <taxon>Balaenoptera</taxon>
    </lineage>
</organism>
<keyword evidence="2" id="KW-1185">Reference proteome</keyword>
<reference evidence="3" key="1">
    <citation type="submission" date="2025-08" db="UniProtKB">
        <authorList>
            <consortium name="RefSeq"/>
        </authorList>
    </citation>
    <scope>IDENTIFICATION</scope>
    <source>
        <tissue evidence="3">Epidermis and Blubber</tissue>
    </source>
</reference>
<evidence type="ECO:0000256" key="1">
    <source>
        <dbReference type="SAM" id="MobiDB-lite"/>
    </source>
</evidence>
<dbReference type="Proteomes" id="UP000694857">
    <property type="component" value="Chromosome 20"/>
</dbReference>
<feature type="compositionally biased region" description="Low complexity" evidence="1">
    <location>
        <begin position="192"/>
        <end position="201"/>
    </location>
</feature>
<proteinExistence type="predicted"/>
<dbReference type="KEGG" id="bmus:118886105"/>
<protein>
    <submittedName>
        <fullName evidence="3">Uncharacterized protein LOC118886105</fullName>
    </submittedName>
</protein>